<dbReference type="Proteomes" id="UP001165060">
    <property type="component" value="Unassembled WGS sequence"/>
</dbReference>
<protein>
    <recommendedName>
        <fullName evidence="10">cGMP-dependent protein kinase</fullName>
    </recommendedName>
</protein>
<keyword evidence="5" id="KW-0479">Metal-binding</keyword>
<keyword evidence="15" id="KW-1185">Reference proteome</keyword>
<dbReference type="InterPro" id="IPR018488">
    <property type="entry name" value="cNMP-bd_CS"/>
</dbReference>
<name>A0ABQ6MNI4_9STRA</name>
<dbReference type="Gene3D" id="3.60.40.10">
    <property type="entry name" value="PPM-type phosphatase domain"/>
    <property type="match status" value="1"/>
</dbReference>
<dbReference type="InterPro" id="IPR001932">
    <property type="entry name" value="PPM-type_phosphatase-like_dom"/>
</dbReference>
<feature type="domain" description="PPM-type phosphatase" evidence="13">
    <location>
        <begin position="1"/>
        <end position="222"/>
    </location>
</feature>
<keyword evidence="3" id="KW-0723">Serine/threonine-protein kinase</keyword>
<keyword evidence="7" id="KW-0418">Kinase</keyword>
<accession>A0ABQ6MNI4</accession>
<dbReference type="SUPFAM" id="SSF56112">
    <property type="entry name" value="Protein kinase-like (PK-like)"/>
    <property type="match status" value="1"/>
</dbReference>
<dbReference type="Pfam" id="PF00069">
    <property type="entry name" value="Pkinase"/>
    <property type="match status" value="1"/>
</dbReference>
<dbReference type="PRINTS" id="PR00103">
    <property type="entry name" value="CAMPKINASE"/>
</dbReference>
<feature type="domain" description="Cyclic nucleotide-binding" evidence="12">
    <location>
        <begin position="328"/>
        <end position="432"/>
    </location>
</feature>
<dbReference type="PANTHER" id="PTHR24353:SF37">
    <property type="entry name" value="CAMP-DEPENDENT PROTEIN KINASE CATALYTIC SUBUNIT PRKX"/>
    <property type="match status" value="1"/>
</dbReference>
<keyword evidence="8" id="KW-0067">ATP-binding</keyword>
<gene>
    <name evidence="14" type="ORF">TeGR_g7483</name>
</gene>
<dbReference type="SMART" id="SM00332">
    <property type="entry name" value="PP2Cc"/>
    <property type="match status" value="1"/>
</dbReference>
<dbReference type="Gene3D" id="1.10.510.10">
    <property type="entry name" value="Transferase(Phosphotransferase) domain 1"/>
    <property type="match status" value="1"/>
</dbReference>
<keyword evidence="9" id="KW-0460">Magnesium</keyword>
<dbReference type="InterPro" id="IPR018490">
    <property type="entry name" value="cNMP-bd_dom_sf"/>
</dbReference>
<keyword evidence="6" id="KW-0547">Nucleotide-binding</keyword>
<dbReference type="InterPro" id="IPR000719">
    <property type="entry name" value="Prot_kinase_dom"/>
</dbReference>
<dbReference type="SUPFAM" id="SSF81606">
    <property type="entry name" value="PP2C-like"/>
    <property type="match status" value="1"/>
</dbReference>
<sequence>MSAFEDPLLLCQEHTRAFVDTNEQCHKSAFDDTLSGTTGISVLVRGRNMHIANVGDSRAIICTNHTGDASKVVAEPLSIDQTPFRKDERERVKKAGARVLTIDQIEGIEPIHENWGTELGKEIDEIGDPPRLWNVTLDKPGTAFTRSIGDACAEAIGVYAEPEHLVREIQETDRYIVIASDGVFEFLTSQSVCDMVHSIFCPLDACKKVIRTDDITMIALYLEHIHFEEIEDESLKFDPDATMMDNIKNREQNKRKARQTNSAALNEMIEHKPVRRNMSKAKRRIVMDQTRRMSASEAYEDFNFDQYVEEKSQVDRDKLSKLTEANFLFQHLIPEQLEKLYSVFHKVEVKAGDVIIKQGDQGDKFYVVDSGEYEVTVTAEDNSVHVVMVYNQGGSSFGELSLMYGKPRAATVTATSDGVIWALARPAFKAMLIRKVSHTNLIKVLKRVDILKQLPIPQLQRLCDVLGERTFKDGENIVNQGDKGDCMFILGMGEIMCTVSDAKTKAEKEVQRLKGNTTENDYFGERSLLMDEARAFSATCVGQTSVFILERSAFLEVVGDVHELITRDQEKKNAMRQVQSTTTYRIAKHTIQGVSYEELDFQSWACKYDYGFLGVYVHKRAGSLAFQMYTVKVVSKQKAIDQQIDDQVVQDRDLLALLTRPSTFVPVILASFTNAKCVFSVYKGTVVCQLSEILSTVEGFNEEASLFYAACVIMALEFLHDEGVMHRRVTPECVWVTSQGYAQLGDLGCAKEMTGQNQFTMCGDPSYLAPEQVMTRGHTHTVDFWSLGVLIYEMLTGDLPFGDSETAETELYKNISCHEYNKEIFEKCQNYAMISDTSIDLVNKLLHPEHGKRIGAGTKGVDEIKEHDWVKATKWKDLTQGRVAAPHAEYCSQKITKNASNDLEIKFVNESPEVGAEDCPEQLIAF</sequence>
<dbReference type="PROSITE" id="PS50011">
    <property type="entry name" value="PROTEIN_KINASE_DOM"/>
    <property type="match status" value="1"/>
</dbReference>
<dbReference type="PROSITE" id="PS00888">
    <property type="entry name" value="CNMP_BINDING_1"/>
    <property type="match status" value="2"/>
</dbReference>
<evidence type="ECO:0000256" key="7">
    <source>
        <dbReference type="ARBA" id="ARBA00022777"/>
    </source>
</evidence>
<dbReference type="SMART" id="SM00100">
    <property type="entry name" value="cNMP"/>
    <property type="match status" value="2"/>
</dbReference>
<dbReference type="SMART" id="SM00220">
    <property type="entry name" value="S_TKc"/>
    <property type="match status" value="1"/>
</dbReference>
<comment type="cofactor">
    <cofactor evidence="1">
        <name>Mg(2+)</name>
        <dbReference type="ChEBI" id="CHEBI:18420"/>
    </cofactor>
</comment>
<dbReference type="PROSITE" id="PS00889">
    <property type="entry name" value="CNMP_BINDING_2"/>
    <property type="match status" value="1"/>
</dbReference>
<evidence type="ECO:0000313" key="15">
    <source>
        <dbReference type="Proteomes" id="UP001165060"/>
    </source>
</evidence>
<evidence type="ECO:0000256" key="4">
    <source>
        <dbReference type="ARBA" id="ARBA00022679"/>
    </source>
</evidence>
<evidence type="ECO:0000256" key="1">
    <source>
        <dbReference type="ARBA" id="ARBA00001946"/>
    </source>
</evidence>
<evidence type="ECO:0000259" key="12">
    <source>
        <dbReference type="PROSITE" id="PS50042"/>
    </source>
</evidence>
<organism evidence="14 15">
    <name type="scientific">Tetraparma gracilis</name>
    <dbReference type="NCBI Taxonomy" id="2962635"/>
    <lineage>
        <taxon>Eukaryota</taxon>
        <taxon>Sar</taxon>
        <taxon>Stramenopiles</taxon>
        <taxon>Ochrophyta</taxon>
        <taxon>Bolidophyceae</taxon>
        <taxon>Parmales</taxon>
        <taxon>Triparmaceae</taxon>
        <taxon>Tetraparma</taxon>
    </lineage>
</organism>
<dbReference type="Pfam" id="PF00481">
    <property type="entry name" value="PP2C"/>
    <property type="match status" value="1"/>
</dbReference>
<dbReference type="EMBL" id="BRYB01000386">
    <property type="protein sequence ID" value="GMI29045.1"/>
    <property type="molecule type" value="Genomic_DNA"/>
</dbReference>
<dbReference type="CDD" id="cd00143">
    <property type="entry name" value="PP2Cc"/>
    <property type="match status" value="1"/>
</dbReference>
<keyword evidence="4" id="KW-0808">Transferase</keyword>
<evidence type="ECO:0000313" key="14">
    <source>
        <dbReference type="EMBL" id="GMI29045.1"/>
    </source>
</evidence>
<dbReference type="InterPro" id="IPR011009">
    <property type="entry name" value="Kinase-like_dom_sf"/>
</dbReference>
<dbReference type="SUPFAM" id="SSF51206">
    <property type="entry name" value="cAMP-binding domain-like"/>
    <property type="match status" value="2"/>
</dbReference>
<feature type="domain" description="Cyclic nucleotide-binding" evidence="12">
    <location>
        <begin position="450"/>
        <end position="575"/>
    </location>
</feature>
<evidence type="ECO:0000259" key="11">
    <source>
        <dbReference type="PROSITE" id="PS50011"/>
    </source>
</evidence>
<dbReference type="InterPro" id="IPR036457">
    <property type="entry name" value="PPM-type-like_dom_sf"/>
</dbReference>
<evidence type="ECO:0000256" key="3">
    <source>
        <dbReference type="ARBA" id="ARBA00022527"/>
    </source>
</evidence>
<dbReference type="PANTHER" id="PTHR24353">
    <property type="entry name" value="CYCLIC NUCLEOTIDE-DEPENDENT PROTEIN KINASE"/>
    <property type="match status" value="1"/>
</dbReference>
<dbReference type="InterPro" id="IPR000595">
    <property type="entry name" value="cNMP-bd_dom"/>
</dbReference>
<keyword evidence="2" id="KW-0963">Cytoplasm</keyword>
<dbReference type="PROSITE" id="PS50042">
    <property type="entry name" value="CNMP_BINDING_3"/>
    <property type="match status" value="2"/>
</dbReference>
<comment type="caution">
    <text evidence="14">The sequence shown here is derived from an EMBL/GenBank/DDBJ whole genome shotgun (WGS) entry which is preliminary data.</text>
</comment>
<feature type="domain" description="Protein kinase" evidence="11">
    <location>
        <begin position="601"/>
        <end position="870"/>
    </location>
</feature>
<dbReference type="PROSITE" id="PS51746">
    <property type="entry name" value="PPM_2"/>
    <property type="match status" value="1"/>
</dbReference>
<evidence type="ECO:0000256" key="8">
    <source>
        <dbReference type="ARBA" id="ARBA00022840"/>
    </source>
</evidence>
<evidence type="ECO:0000256" key="6">
    <source>
        <dbReference type="ARBA" id="ARBA00022741"/>
    </source>
</evidence>
<proteinExistence type="predicted"/>
<dbReference type="Gene3D" id="2.60.120.10">
    <property type="entry name" value="Jelly Rolls"/>
    <property type="match status" value="2"/>
</dbReference>
<evidence type="ECO:0000256" key="5">
    <source>
        <dbReference type="ARBA" id="ARBA00022723"/>
    </source>
</evidence>
<dbReference type="CDD" id="cd00038">
    <property type="entry name" value="CAP_ED"/>
    <property type="match status" value="2"/>
</dbReference>
<evidence type="ECO:0000259" key="13">
    <source>
        <dbReference type="PROSITE" id="PS51746"/>
    </source>
</evidence>
<dbReference type="Pfam" id="PF00027">
    <property type="entry name" value="cNMP_binding"/>
    <property type="match status" value="2"/>
</dbReference>
<dbReference type="Gene3D" id="3.30.200.20">
    <property type="entry name" value="Phosphorylase Kinase, domain 1"/>
    <property type="match status" value="1"/>
</dbReference>
<dbReference type="InterPro" id="IPR014710">
    <property type="entry name" value="RmlC-like_jellyroll"/>
</dbReference>
<evidence type="ECO:0000256" key="2">
    <source>
        <dbReference type="ARBA" id="ARBA00022490"/>
    </source>
</evidence>
<reference evidence="14 15" key="1">
    <citation type="journal article" date="2023" name="Commun. Biol.">
        <title>Genome analysis of Parmales, the sister group of diatoms, reveals the evolutionary specialization of diatoms from phago-mixotrophs to photoautotrophs.</title>
        <authorList>
            <person name="Ban H."/>
            <person name="Sato S."/>
            <person name="Yoshikawa S."/>
            <person name="Yamada K."/>
            <person name="Nakamura Y."/>
            <person name="Ichinomiya M."/>
            <person name="Sato N."/>
            <person name="Blanc-Mathieu R."/>
            <person name="Endo H."/>
            <person name="Kuwata A."/>
            <person name="Ogata H."/>
        </authorList>
    </citation>
    <scope>NUCLEOTIDE SEQUENCE [LARGE SCALE GENOMIC DNA]</scope>
</reference>
<evidence type="ECO:0000256" key="9">
    <source>
        <dbReference type="ARBA" id="ARBA00022842"/>
    </source>
</evidence>
<evidence type="ECO:0000256" key="10">
    <source>
        <dbReference type="ARBA" id="ARBA00024113"/>
    </source>
</evidence>